<dbReference type="Gene3D" id="3.40.50.300">
    <property type="entry name" value="P-loop containing nucleotide triphosphate hydrolases"/>
    <property type="match status" value="1"/>
</dbReference>
<dbReference type="Gene3D" id="3.40.1170.10">
    <property type="entry name" value="DNA repair protein MutS, domain I"/>
    <property type="match status" value="1"/>
</dbReference>
<dbReference type="Gene3D" id="1.10.1420.10">
    <property type="match status" value="2"/>
</dbReference>
<dbReference type="InterPro" id="IPR007696">
    <property type="entry name" value="DNA_mismatch_repair_MutS_core"/>
</dbReference>
<dbReference type="PANTHER" id="PTHR11361:SF34">
    <property type="entry name" value="DNA MISMATCH REPAIR PROTEIN MSH1, MITOCHONDRIAL"/>
    <property type="match status" value="1"/>
</dbReference>
<dbReference type="InterPro" id="IPR017261">
    <property type="entry name" value="DNA_mismatch_repair_MutS/MSH"/>
</dbReference>
<dbReference type="Pfam" id="PF00488">
    <property type="entry name" value="MutS_V"/>
    <property type="match status" value="1"/>
</dbReference>
<evidence type="ECO:0000256" key="5">
    <source>
        <dbReference type="ARBA" id="ARBA00022840"/>
    </source>
</evidence>
<dbReference type="GO" id="GO:0005829">
    <property type="term" value="C:cytosol"/>
    <property type="evidence" value="ECO:0007669"/>
    <property type="project" value="TreeGrafter"/>
</dbReference>
<dbReference type="Proteomes" id="UP000190065">
    <property type="component" value="Unassembled WGS sequence"/>
</dbReference>
<feature type="binding site" evidence="9">
    <location>
        <begin position="631"/>
        <end position="638"/>
    </location>
    <ligand>
        <name>ATP</name>
        <dbReference type="ChEBI" id="CHEBI:30616"/>
    </ligand>
</feature>
<dbReference type="GO" id="GO:0005524">
    <property type="term" value="F:ATP binding"/>
    <property type="evidence" value="ECO:0007669"/>
    <property type="project" value="UniProtKB-UniRule"/>
</dbReference>
<dbReference type="SUPFAM" id="SSF53150">
    <property type="entry name" value="DNA repair protein MutS, domain II"/>
    <property type="match status" value="1"/>
</dbReference>
<dbReference type="EMBL" id="FUXK01000004">
    <property type="protein sequence ID" value="SJZ56691.1"/>
    <property type="molecule type" value="Genomic_DNA"/>
</dbReference>
<dbReference type="NCBIfam" id="NF003810">
    <property type="entry name" value="PRK05399.1"/>
    <property type="match status" value="1"/>
</dbReference>
<evidence type="ECO:0000256" key="1">
    <source>
        <dbReference type="ARBA" id="ARBA00006271"/>
    </source>
</evidence>
<evidence type="ECO:0000256" key="8">
    <source>
        <dbReference type="ARBA" id="ARBA00024647"/>
    </source>
</evidence>
<dbReference type="SMART" id="SM00533">
    <property type="entry name" value="MUTSd"/>
    <property type="match status" value="1"/>
</dbReference>
<reference evidence="12 13" key="1">
    <citation type="submission" date="2017-02" db="EMBL/GenBank/DDBJ databases">
        <authorList>
            <person name="Peterson S.W."/>
        </authorList>
    </citation>
    <scope>NUCLEOTIDE SEQUENCE [LARGE SCALE GENOMIC DNA]</scope>
    <source>
        <strain evidence="12 13">ATCC 43324</strain>
    </source>
</reference>
<dbReference type="Pfam" id="PF05192">
    <property type="entry name" value="MutS_III"/>
    <property type="match status" value="1"/>
</dbReference>
<dbReference type="GO" id="GO:0140664">
    <property type="term" value="F:ATP-dependent DNA damage sensor activity"/>
    <property type="evidence" value="ECO:0007669"/>
    <property type="project" value="InterPro"/>
</dbReference>
<dbReference type="Gene3D" id="3.30.420.110">
    <property type="entry name" value="MutS, connector domain"/>
    <property type="match status" value="1"/>
</dbReference>
<dbReference type="InterPro" id="IPR005748">
    <property type="entry name" value="DNA_mismatch_repair_MutS"/>
</dbReference>
<evidence type="ECO:0000256" key="3">
    <source>
        <dbReference type="ARBA" id="ARBA00022741"/>
    </source>
</evidence>
<dbReference type="GO" id="GO:0006298">
    <property type="term" value="P:mismatch repair"/>
    <property type="evidence" value="ECO:0007669"/>
    <property type="project" value="UniProtKB-UniRule"/>
</dbReference>
<dbReference type="SUPFAM" id="SSF52540">
    <property type="entry name" value="P-loop containing nucleoside triphosphate hydrolases"/>
    <property type="match status" value="1"/>
</dbReference>
<evidence type="ECO:0000313" key="13">
    <source>
        <dbReference type="Proteomes" id="UP000190065"/>
    </source>
</evidence>
<evidence type="ECO:0000259" key="11">
    <source>
        <dbReference type="PROSITE" id="PS00486"/>
    </source>
</evidence>
<dbReference type="GO" id="GO:0030983">
    <property type="term" value="F:mismatched DNA binding"/>
    <property type="evidence" value="ECO:0007669"/>
    <property type="project" value="InterPro"/>
</dbReference>
<comment type="similarity">
    <text evidence="1 9 10">Belongs to the DNA mismatch repair MutS family.</text>
</comment>
<dbReference type="InterPro" id="IPR000432">
    <property type="entry name" value="DNA_mismatch_repair_MutS_C"/>
</dbReference>
<evidence type="ECO:0000256" key="4">
    <source>
        <dbReference type="ARBA" id="ARBA00022763"/>
    </source>
</evidence>
<proteinExistence type="inferred from homology"/>
<dbReference type="Pfam" id="PF05188">
    <property type="entry name" value="MutS_II"/>
    <property type="match status" value="1"/>
</dbReference>
<keyword evidence="6 9" id="KW-0238">DNA-binding</keyword>
<dbReference type="NCBIfam" id="TIGR01070">
    <property type="entry name" value="mutS1"/>
    <property type="match status" value="1"/>
</dbReference>
<dbReference type="InterPro" id="IPR036678">
    <property type="entry name" value="MutS_con_dom_sf"/>
</dbReference>
<dbReference type="InterPro" id="IPR027417">
    <property type="entry name" value="P-loop_NTPase"/>
</dbReference>
<evidence type="ECO:0000256" key="10">
    <source>
        <dbReference type="RuleBase" id="RU003756"/>
    </source>
</evidence>
<dbReference type="SUPFAM" id="SSF55271">
    <property type="entry name" value="DNA repair protein MutS, domain I"/>
    <property type="match status" value="1"/>
</dbReference>
<dbReference type="InterPro" id="IPR036187">
    <property type="entry name" value="DNA_mismatch_repair_MutS_sf"/>
</dbReference>
<keyword evidence="5 9" id="KW-0067">ATP-binding</keyword>
<dbReference type="HAMAP" id="MF_00096">
    <property type="entry name" value="MutS"/>
    <property type="match status" value="1"/>
</dbReference>
<dbReference type="InterPro" id="IPR007860">
    <property type="entry name" value="DNA_mmatch_repair_MutS_con_dom"/>
</dbReference>
<dbReference type="RefSeq" id="WP_078805460.1">
    <property type="nucleotide sequence ID" value="NZ_FUXK01000004.1"/>
</dbReference>
<gene>
    <name evidence="9" type="primary">mutS</name>
    <name evidence="12" type="ORF">SAMN02745202_00481</name>
</gene>
<comment type="function">
    <text evidence="8 9">This protein is involved in the repair of mismatches in DNA. It is possible that it carries out the mismatch recognition step. This protein has a weak ATPase activity.</text>
</comment>
<dbReference type="SMART" id="SM00534">
    <property type="entry name" value="MUTSac"/>
    <property type="match status" value="1"/>
</dbReference>
<evidence type="ECO:0000313" key="12">
    <source>
        <dbReference type="EMBL" id="SJZ56691.1"/>
    </source>
</evidence>
<dbReference type="InterPro" id="IPR045076">
    <property type="entry name" value="MutS"/>
</dbReference>
<dbReference type="InterPro" id="IPR007861">
    <property type="entry name" value="DNA_mismatch_repair_MutS_clamp"/>
</dbReference>
<dbReference type="PROSITE" id="PS00486">
    <property type="entry name" value="DNA_MISMATCH_REPAIR_2"/>
    <property type="match status" value="1"/>
</dbReference>
<dbReference type="PIRSF" id="PIRSF037677">
    <property type="entry name" value="DNA_mis_repair_Msh6"/>
    <property type="match status" value="1"/>
</dbReference>
<evidence type="ECO:0000256" key="9">
    <source>
        <dbReference type="HAMAP-Rule" id="MF_00096"/>
    </source>
</evidence>
<evidence type="ECO:0000256" key="7">
    <source>
        <dbReference type="ARBA" id="ARBA00023204"/>
    </source>
</evidence>
<keyword evidence="4 9" id="KW-0227">DNA damage</keyword>
<dbReference type="FunFam" id="3.40.50.300:FF:000870">
    <property type="entry name" value="MutS protein homolog 4"/>
    <property type="match status" value="1"/>
</dbReference>
<dbReference type="InterPro" id="IPR016151">
    <property type="entry name" value="DNA_mismatch_repair_MutS_N"/>
</dbReference>
<dbReference type="eggNOG" id="COG0249">
    <property type="taxonomic scope" value="Bacteria"/>
</dbReference>
<name>A0A1T4LPX1_9BACT</name>
<dbReference type="AlphaFoldDB" id="A0A1T4LPX1"/>
<dbReference type="InterPro" id="IPR007695">
    <property type="entry name" value="DNA_mismatch_repair_MutS-lik_N"/>
</dbReference>
<dbReference type="Pfam" id="PF05190">
    <property type="entry name" value="MutS_IV"/>
    <property type="match status" value="1"/>
</dbReference>
<dbReference type="GO" id="GO:0003684">
    <property type="term" value="F:damaged DNA binding"/>
    <property type="evidence" value="ECO:0007669"/>
    <property type="project" value="UniProtKB-UniRule"/>
</dbReference>
<sequence>MAIQDKGLTPMMKQFFSMKAKHPDALMLFRCGDFYETYGEDAVVAAGILGITLTKRNNSAENSIEMAGFPHHALDTYLPKLIRAGKRVAICDQLEDPKKKREEIKGKKGLSQTDKMVKRGITELVTPGIAISDNILNNKENNFLAAVQFGKAACGVSFLDISTGEFLTGEGSYDYVEKLLANFSPKEVLYNRERRADFQRYFGTKLCVFEMEDWVFTEQNSRQKLLKHFGTKSLKGFGVEHLKEGIIASGSILQYLEMTEHTHINHITSLARLEADKYVRMDRFTIRSLELLAPMQEEGRSLLSVIDRTVTPMGGRMLRRWLVFPLKEVVPIDERLDMVDYFFKDLNFQSTVDEQLHRMGDLERIASKIAVGRVTPREMVQLKWALSALKPIQEACLSADNALIQRMGKQLHLCEHVRDRIEKEIQNDPPQLVNKGDVIADGFNAELDDLRAISRNSKDYLLKLQAKEAEQTGINSLKIGFNNVFGYYLEVRNTFKKNVPETWIRKQTLAQAERYITPELKEYEEKILGAEEKILALEAKLFNELILAVQDDIPRIQADANLLAQLDVLLGFAKIARENHYIRPIIHDDNVLKIVQGRHPVIETQLPLGEVYVPNDVTLDSDKQQIMMITGPNMAGKSALLRQTALIVLMAQVGCFVPAEHAEIGLVDKIFTRVGASDNLSLGESTFMVEMTEAANILNNVSPRSLVLFDELGRGTSTYDGISIAWAIVEYLHEQPKARARTLFATHYHELNEMEKHFSRIKNYNVSVKNVDGKVIFLRKLQRGGSEHSFGIHVAEIAGMPRSIVKRANTVLKELEQDNAEVGAAAKPNTAKIAAHREGMELSFFQLDDPILTQIRDEILELDVNNLTPVEALNKLNEIKKILTGKNA</sequence>
<keyword evidence="7 9" id="KW-0234">DNA repair</keyword>
<dbReference type="PANTHER" id="PTHR11361">
    <property type="entry name" value="DNA MISMATCH REPAIR PROTEIN MUTS FAMILY MEMBER"/>
    <property type="match status" value="1"/>
</dbReference>
<dbReference type="CDD" id="cd03284">
    <property type="entry name" value="ABC_MutS1"/>
    <property type="match status" value="1"/>
</dbReference>
<dbReference type="FunFam" id="1.10.1420.10:FF:000001">
    <property type="entry name" value="DNA mismatch repair protein MutS"/>
    <property type="match status" value="1"/>
</dbReference>
<accession>A0A1T4LPX1</accession>
<dbReference type="SUPFAM" id="SSF48334">
    <property type="entry name" value="DNA repair protein MutS, domain III"/>
    <property type="match status" value="1"/>
</dbReference>
<dbReference type="STRING" id="28136.SAMN02745202_00481"/>
<evidence type="ECO:0000256" key="6">
    <source>
        <dbReference type="ARBA" id="ARBA00023125"/>
    </source>
</evidence>
<evidence type="ECO:0000256" key="2">
    <source>
        <dbReference type="ARBA" id="ARBA00021982"/>
    </source>
</evidence>
<dbReference type="Pfam" id="PF01624">
    <property type="entry name" value="MutS_I"/>
    <property type="match status" value="1"/>
</dbReference>
<feature type="domain" description="DNA mismatch repair proteins mutS family" evidence="11">
    <location>
        <begin position="705"/>
        <end position="721"/>
    </location>
</feature>
<protein>
    <recommendedName>
        <fullName evidence="2 9">DNA mismatch repair protein MutS</fullName>
    </recommendedName>
</protein>
<keyword evidence="3 9" id="KW-0547">Nucleotide-binding</keyword>
<organism evidence="12 13">
    <name type="scientific">Segatella oulorum</name>
    <dbReference type="NCBI Taxonomy" id="28136"/>
    <lineage>
        <taxon>Bacteria</taxon>
        <taxon>Pseudomonadati</taxon>
        <taxon>Bacteroidota</taxon>
        <taxon>Bacteroidia</taxon>
        <taxon>Bacteroidales</taxon>
        <taxon>Prevotellaceae</taxon>
        <taxon>Segatella</taxon>
    </lineage>
</organism>